<dbReference type="EMBL" id="JAENHL010000007">
    <property type="protein sequence ID" value="MBK1868077.1"/>
    <property type="molecule type" value="Genomic_DNA"/>
</dbReference>
<reference evidence="1" key="1">
    <citation type="submission" date="2021-01" db="EMBL/GenBank/DDBJ databases">
        <authorList>
            <person name="Sun Q."/>
        </authorList>
    </citation>
    <scope>NUCLEOTIDE SEQUENCE</scope>
    <source>
        <strain evidence="1">YIM B02566</strain>
    </source>
</reference>
<protein>
    <submittedName>
        <fullName evidence="1">MFS transporter</fullName>
    </submittedName>
</protein>
<organism evidence="1 2">
    <name type="scientific">Taklimakanibacter albus</name>
    <dbReference type="NCBI Taxonomy" id="2800327"/>
    <lineage>
        <taxon>Bacteria</taxon>
        <taxon>Pseudomonadati</taxon>
        <taxon>Pseudomonadota</taxon>
        <taxon>Alphaproteobacteria</taxon>
        <taxon>Hyphomicrobiales</taxon>
        <taxon>Aestuariivirgaceae</taxon>
        <taxon>Taklimakanibacter</taxon>
    </lineage>
</organism>
<gene>
    <name evidence="1" type="ORF">JHL16_17090</name>
</gene>
<sequence>MTAGTSQDSAPAGRSLAFVTLIIVVGLNLRPFLTAIGPLAPQISEATGMSMTALSVMTFLPMFLMGVMGFTAPRLQAAFGGRGVVIAGMLLLGIGLALRGVAHGQVLLLASAFICGLGVAAVQAVFPGILKAGFPHRVSAMTGLYSAALMGGGALGAYLSPRIATAIASWELALAIFAPLALMGAFLAAVMIKRPDPRKRSELGPMPAYWRTPRAILLMFCFGLVNSGYSLTVAWLAPFFQSLGHSAATGGTIVAVMALAQTATALGLPILSRRSRDKRPWFWLALTLQLLGFGALIFVPGLNPYLIAALLGAGLGGCFALALVISLDHLADPWRAGALSAAMQGGGFIIAALVPLLISALHGFVPDFALIWALQSALILIVAVLTLRLDPDRYAQALASHG</sequence>
<keyword evidence="2" id="KW-1185">Reference proteome</keyword>
<comment type="caution">
    <text evidence="1">The sequence shown here is derived from an EMBL/GenBank/DDBJ whole genome shotgun (WGS) entry which is preliminary data.</text>
</comment>
<evidence type="ECO:0000313" key="2">
    <source>
        <dbReference type="Proteomes" id="UP000616151"/>
    </source>
</evidence>
<evidence type="ECO:0000313" key="1">
    <source>
        <dbReference type="EMBL" id="MBK1868077.1"/>
    </source>
</evidence>
<proteinExistence type="predicted"/>
<accession>A0ACC5R5Z3</accession>
<name>A0ACC5R5Z3_9HYPH</name>
<dbReference type="Proteomes" id="UP000616151">
    <property type="component" value="Unassembled WGS sequence"/>
</dbReference>